<comment type="similarity">
    <text evidence="1">Belongs to the bacterial reverse transcriptase family.</text>
</comment>
<gene>
    <name evidence="3" type="ORF">M997_0243</name>
</gene>
<dbReference type="Proteomes" id="UP000078250">
    <property type="component" value="Unassembled WGS sequence"/>
</dbReference>
<keyword evidence="4" id="KW-1185">Reference proteome</keyword>
<dbReference type="NCBIfam" id="NF041747">
    <property type="entry name" value="Drt3a"/>
    <property type="match status" value="1"/>
</dbReference>
<keyword evidence="3" id="KW-0808">Transferase</keyword>
<organism evidence="3 4">
    <name type="scientific">Proteus hauseri ATCC 700826</name>
    <dbReference type="NCBI Taxonomy" id="1354271"/>
    <lineage>
        <taxon>Bacteria</taxon>
        <taxon>Pseudomonadati</taxon>
        <taxon>Pseudomonadota</taxon>
        <taxon>Gammaproteobacteria</taxon>
        <taxon>Enterobacterales</taxon>
        <taxon>Morganellaceae</taxon>
        <taxon>Proteus</taxon>
    </lineage>
</organism>
<dbReference type="EC" id="2.7.7.49" evidence="3"/>
<feature type="domain" description="Reverse transcriptase" evidence="2">
    <location>
        <begin position="46"/>
        <end position="252"/>
    </location>
</feature>
<name>A0AAJ3HVR3_PROHU</name>
<evidence type="ECO:0000259" key="2">
    <source>
        <dbReference type="PROSITE" id="PS50878"/>
    </source>
</evidence>
<sequence length="393" mass="45052">MLKQVFNKEQLSKVISSTDVWRWDLLSKFGDVDASLEQTIGYWKTNGLYLSPIKTKVVNGKTVFTPSRVEDAFAIKLLDRFIRRIYKVRQSDRNRIVKQVLTLLKDSGDYHILRLDIKNCYESISFEKMIAKFQDDLILSPDCIKLLNNTNQQLKNGFGFHGLPRGLSISPTLAELYLEELDKKIASNNDVIYSARYVDDIILITTASKKKKLEIDLNNTLVDMGLEFNESENKKFSGSSKNANFNYLGYSICVTAKTNKPNQVDVTISKSKINKIKSKILKSLYENNKNKDLKMLKRRIEFLSLLKVVKKGRNGNLLAGIAHNYQYSTDNFESLKTIDGFLINQLNNSRFNLTPLEIAKIKKISFYGNARKGSTGKFTRKQTANIMQVWKHV</sequence>
<dbReference type="AlphaFoldDB" id="A0AAJ3HVR3"/>
<dbReference type="GO" id="GO:0003964">
    <property type="term" value="F:RNA-directed DNA polymerase activity"/>
    <property type="evidence" value="ECO:0007669"/>
    <property type="project" value="UniProtKB-KW"/>
</dbReference>
<evidence type="ECO:0000313" key="3">
    <source>
        <dbReference type="EMBL" id="OAT50886.1"/>
    </source>
</evidence>
<keyword evidence="3" id="KW-0548">Nucleotidyltransferase</keyword>
<evidence type="ECO:0000313" key="4">
    <source>
        <dbReference type="Proteomes" id="UP000078250"/>
    </source>
</evidence>
<proteinExistence type="inferred from homology"/>
<accession>A0AAJ3HVR3</accession>
<protein>
    <submittedName>
        <fullName evidence="3">Reverse transcriptase</fullName>
        <ecNumber evidence="3">2.7.7.49</ecNumber>
    </submittedName>
</protein>
<dbReference type="Pfam" id="PF00078">
    <property type="entry name" value="RVT_1"/>
    <property type="match status" value="1"/>
</dbReference>
<dbReference type="SUPFAM" id="SSF56672">
    <property type="entry name" value="DNA/RNA polymerases"/>
    <property type="match status" value="1"/>
</dbReference>
<evidence type="ECO:0000256" key="1">
    <source>
        <dbReference type="ARBA" id="ARBA00034120"/>
    </source>
</evidence>
<dbReference type="InterPro" id="IPR043502">
    <property type="entry name" value="DNA/RNA_pol_sf"/>
</dbReference>
<dbReference type="PANTHER" id="PTHR34047">
    <property type="entry name" value="NUCLEAR INTRON MATURASE 1, MITOCHONDRIAL-RELATED"/>
    <property type="match status" value="1"/>
</dbReference>
<dbReference type="InterPro" id="IPR000477">
    <property type="entry name" value="RT_dom"/>
</dbReference>
<dbReference type="EMBL" id="LXEV01000004">
    <property type="protein sequence ID" value="OAT50886.1"/>
    <property type="molecule type" value="Genomic_DNA"/>
</dbReference>
<dbReference type="InterPro" id="IPR051083">
    <property type="entry name" value="GrpII_Intron_Splice-Mob/Def"/>
</dbReference>
<dbReference type="PROSITE" id="PS50878">
    <property type="entry name" value="RT_POL"/>
    <property type="match status" value="1"/>
</dbReference>
<dbReference type="PANTHER" id="PTHR34047:SF8">
    <property type="entry name" value="PROTEIN YKFC"/>
    <property type="match status" value="1"/>
</dbReference>
<comment type="caution">
    <text evidence="3">The sequence shown here is derived from an EMBL/GenBank/DDBJ whole genome shotgun (WGS) entry which is preliminary data.</text>
</comment>
<dbReference type="CDD" id="cd01646">
    <property type="entry name" value="RT_Bac_retron_I"/>
    <property type="match status" value="1"/>
</dbReference>
<dbReference type="RefSeq" id="WP_064718300.1">
    <property type="nucleotide sequence ID" value="NZ_LXEV01000004.1"/>
</dbReference>
<reference evidence="3 4" key="1">
    <citation type="submission" date="2016-04" db="EMBL/GenBank/DDBJ databases">
        <title>ATOL: Assembling a taxonomically balanced genome-scale reconstruction of the evolutionary history of the Enterobacteriaceae.</title>
        <authorList>
            <person name="Plunkett G.III."/>
            <person name="Neeno-Eckwall E.C."/>
            <person name="Glasner J.D."/>
            <person name="Perna N.T."/>
        </authorList>
    </citation>
    <scope>NUCLEOTIDE SEQUENCE [LARGE SCALE GENOMIC DNA]</scope>
    <source>
        <strain evidence="3 4">ATCC 700826</strain>
    </source>
</reference>
<keyword evidence="3" id="KW-0695">RNA-directed DNA polymerase</keyword>